<gene>
    <name evidence="1" type="ORF">K491DRAFT_719239</name>
</gene>
<name>A0A6A6SYM3_9PLEO</name>
<dbReference type="AlphaFoldDB" id="A0A6A6SYM3"/>
<dbReference type="EMBL" id="MU004409">
    <property type="protein sequence ID" value="KAF2652137.1"/>
    <property type="molecule type" value="Genomic_DNA"/>
</dbReference>
<dbReference type="PANTHER" id="PTHR38886:SF1">
    <property type="entry name" value="NACHT-NTPASE AND P-LOOP NTPASES N-TERMINAL DOMAIN-CONTAINING PROTEIN"/>
    <property type="match status" value="1"/>
</dbReference>
<proteinExistence type="predicted"/>
<accession>A0A6A6SYM3</accession>
<evidence type="ECO:0000313" key="2">
    <source>
        <dbReference type="Proteomes" id="UP000799324"/>
    </source>
</evidence>
<evidence type="ECO:0000313" key="1">
    <source>
        <dbReference type="EMBL" id="KAF2652137.1"/>
    </source>
</evidence>
<dbReference type="OrthoDB" id="3045089at2759"/>
<reference evidence="1" key="1">
    <citation type="journal article" date="2020" name="Stud. Mycol.">
        <title>101 Dothideomycetes genomes: a test case for predicting lifestyles and emergence of pathogens.</title>
        <authorList>
            <person name="Haridas S."/>
            <person name="Albert R."/>
            <person name="Binder M."/>
            <person name="Bloem J."/>
            <person name="Labutti K."/>
            <person name="Salamov A."/>
            <person name="Andreopoulos B."/>
            <person name="Baker S."/>
            <person name="Barry K."/>
            <person name="Bills G."/>
            <person name="Bluhm B."/>
            <person name="Cannon C."/>
            <person name="Castanera R."/>
            <person name="Culley D."/>
            <person name="Daum C."/>
            <person name="Ezra D."/>
            <person name="Gonzalez J."/>
            <person name="Henrissat B."/>
            <person name="Kuo A."/>
            <person name="Liang C."/>
            <person name="Lipzen A."/>
            <person name="Lutzoni F."/>
            <person name="Magnuson J."/>
            <person name="Mondo S."/>
            <person name="Nolan M."/>
            <person name="Ohm R."/>
            <person name="Pangilinan J."/>
            <person name="Park H.-J."/>
            <person name="Ramirez L."/>
            <person name="Alfaro M."/>
            <person name="Sun H."/>
            <person name="Tritt A."/>
            <person name="Yoshinaga Y."/>
            <person name="Zwiers L.-H."/>
            <person name="Turgeon B."/>
            <person name="Goodwin S."/>
            <person name="Spatafora J."/>
            <person name="Crous P."/>
            <person name="Grigoriev I."/>
        </authorList>
    </citation>
    <scope>NUCLEOTIDE SEQUENCE</scope>
    <source>
        <strain evidence="1">CBS 122681</strain>
    </source>
</reference>
<organism evidence="1 2">
    <name type="scientific">Lophiostoma macrostomum CBS 122681</name>
    <dbReference type="NCBI Taxonomy" id="1314788"/>
    <lineage>
        <taxon>Eukaryota</taxon>
        <taxon>Fungi</taxon>
        <taxon>Dikarya</taxon>
        <taxon>Ascomycota</taxon>
        <taxon>Pezizomycotina</taxon>
        <taxon>Dothideomycetes</taxon>
        <taxon>Pleosporomycetidae</taxon>
        <taxon>Pleosporales</taxon>
        <taxon>Lophiostomataceae</taxon>
        <taxon>Lophiostoma</taxon>
    </lineage>
</organism>
<dbReference type="PANTHER" id="PTHR38886">
    <property type="entry name" value="SESA DOMAIN-CONTAINING PROTEIN"/>
    <property type="match status" value="1"/>
</dbReference>
<dbReference type="Proteomes" id="UP000799324">
    <property type="component" value="Unassembled WGS sequence"/>
</dbReference>
<keyword evidence="2" id="KW-1185">Reference proteome</keyword>
<protein>
    <submittedName>
        <fullName evidence="1">Uncharacterized protein</fullName>
    </submittedName>
</protein>
<sequence length="208" mass="23160">MSVGFGFSAGDFIAALGLISQIIHALDDIKGAGHEYRELISELQTLETALTRVKGLEVESEQHSQLVALRQAAGQCLATLDQFKTQCLKQYDKSLQKHDSRTAVVHLKDAFMKAKWGVSMQDKLTWFKANIAAHTASINMLLLTVQFDSASFRERRRVAQHGSLTANLEKTSTSLYTRISEVYKQGRRGVEVGKEILEVAISIMKVFT</sequence>